<evidence type="ECO:0000313" key="2">
    <source>
        <dbReference type="EMBL" id="OWU68415.1"/>
    </source>
</evidence>
<keyword evidence="1" id="KW-0732">Signal</keyword>
<evidence type="ECO:0000313" key="3">
    <source>
        <dbReference type="Proteomes" id="UP000215377"/>
    </source>
</evidence>
<dbReference type="EMBL" id="AQQR01000021">
    <property type="protein sequence ID" value="OWU68415.1"/>
    <property type="molecule type" value="Genomic_DNA"/>
</dbReference>
<sequence>MFAKPGLLRPALLAALALLAACSNRGDETSATLKTLAALQAAATRAVSPDEAAAQPPLTRAVLNTIDGEFIQAEIEKTGSRAFMYISAERNGQAAGSEGGRLLVWRTENDVSLTLRDGVLIETRGLGGDLVSAEGGPALAAVRSRSAGQGAKRQVYSALDNKPVVMNFVCAVDDLGPETIVIVERRHATRHLRETCELKGGTVVNDYWVDSRGPTVWRSRQWAGPNIGYVTFRQLTP</sequence>
<proteinExistence type="predicted"/>
<name>A0A225NC30_9RHOB</name>
<accession>A0A225NC30</accession>
<reference evidence="2 3" key="1">
    <citation type="submission" date="2013-04" db="EMBL/GenBank/DDBJ databases">
        <title>Oceanicola sp. 22II1-22F33 Genome Sequencing.</title>
        <authorList>
            <person name="Lai Q."/>
            <person name="Li G."/>
            <person name="Shao Z."/>
        </authorList>
    </citation>
    <scope>NUCLEOTIDE SEQUENCE [LARGE SCALE GENOMIC DNA]</scope>
    <source>
        <strain evidence="2 3">22II1-22F33</strain>
    </source>
</reference>
<comment type="caution">
    <text evidence="2">The sequence shown here is derived from an EMBL/GenBank/DDBJ whole genome shotgun (WGS) entry which is preliminary data.</text>
</comment>
<dbReference type="PROSITE" id="PS51257">
    <property type="entry name" value="PROKAR_LIPOPROTEIN"/>
    <property type="match status" value="1"/>
</dbReference>
<gene>
    <name evidence="2" type="ORF">ATO3_24115</name>
</gene>
<dbReference type="InterPro" id="IPR023373">
    <property type="entry name" value="YmcC_sf"/>
</dbReference>
<organism evidence="2 3">
    <name type="scientific">Marinibacterium profundimaris</name>
    <dbReference type="NCBI Taxonomy" id="1679460"/>
    <lineage>
        <taxon>Bacteria</taxon>
        <taxon>Pseudomonadati</taxon>
        <taxon>Pseudomonadota</taxon>
        <taxon>Alphaproteobacteria</taxon>
        <taxon>Rhodobacterales</taxon>
        <taxon>Paracoccaceae</taxon>
        <taxon>Marinibacterium</taxon>
    </lineage>
</organism>
<feature type="chain" id="PRO_5012962968" description="YjbF family lipoprotein" evidence="1">
    <location>
        <begin position="21"/>
        <end position="237"/>
    </location>
</feature>
<feature type="signal peptide" evidence="1">
    <location>
        <begin position="1"/>
        <end position="20"/>
    </location>
</feature>
<dbReference type="SUPFAM" id="SSF159270">
    <property type="entry name" value="YmcC-like"/>
    <property type="match status" value="1"/>
</dbReference>
<keyword evidence="3" id="KW-1185">Reference proteome</keyword>
<evidence type="ECO:0000256" key="1">
    <source>
        <dbReference type="SAM" id="SignalP"/>
    </source>
</evidence>
<dbReference type="AlphaFoldDB" id="A0A225NC30"/>
<dbReference type="Proteomes" id="UP000215377">
    <property type="component" value="Unassembled WGS sequence"/>
</dbReference>
<dbReference type="InterPro" id="IPR021308">
    <property type="entry name" value="GfcB"/>
</dbReference>
<dbReference type="Pfam" id="PF11102">
    <property type="entry name" value="YjbF"/>
    <property type="match status" value="1"/>
</dbReference>
<dbReference type="Gene3D" id="2.40.360.10">
    <property type="entry name" value="YmcC-like"/>
    <property type="match status" value="1"/>
</dbReference>
<protein>
    <recommendedName>
        <fullName evidence="4">YjbF family lipoprotein</fullName>
    </recommendedName>
</protein>
<evidence type="ECO:0008006" key="4">
    <source>
        <dbReference type="Google" id="ProtNLM"/>
    </source>
</evidence>